<gene>
    <name evidence="3" type="ORF">ATO7_01960</name>
</gene>
<reference evidence="3 4" key="1">
    <citation type="submission" date="2013-04" db="EMBL/GenBank/DDBJ databases">
        <title>Oceanococcus atlanticus 22II-S10r2 Genome Sequencing.</title>
        <authorList>
            <person name="Lai Q."/>
            <person name="Li G."/>
            <person name="Shao Z."/>
        </authorList>
    </citation>
    <scope>NUCLEOTIDE SEQUENCE [LARGE SCALE GENOMIC DNA]</scope>
    <source>
        <strain evidence="3 4">22II-S10r2</strain>
    </source>
</reference>
<dbReference type="SUPFAM" id="SSF53807">
    <property type="entry name" value="Helical backbone' metal receptor"/>
    <property type="match status" value="1"/>
</dbReference>
<dbReference type="PANTHER" id="PTHR30535">
    <property type="entry name" value="VITAMIN B12-BINDING PROTEIN"/>
    <property type="match status" value="1"/>
</dbReference>
<dbReference type="NCBIfam" id="NF038402">
    <property type="entry name" value="TroA_like"/>
    <property type="match status" value="1"/>
</dbReference>
<protein>
    <submittedName>
        <fullName evidence="3">Fe3+-hydroxamate ABC transporter periplasmic protein</fullName>
    </submittedName>
</protein>
<feature type="domain" description="Fe/B12 periplasmic-binding" evidence="2">
    <location>
        <begin position="20"/>
        <end position="265"/>
    </location>
</feature>
<dbReference type="AlphaFoldDB" id="A0A1Y1SH24"/>
<dbReference type="InterPro" id="IPR050902">
    <property type="entry name" value="ABC_Transporter_SBP"/>
</dbReference>
<keyword evidence="4" id="KW-1185">Reference proteome</keyword>
<dbReference type="STRING" id="1317117.ATO7_01960"/>
<dbReference type="Proteomes" id="UP000192342">
    <property type="component" value="Unassembled WGS sequence"/>
</dbReference>
<evidence type="ECO:0000256" key="1">
    <source>
        <dbReference type="ARBA" id="ARBA00022729"/>
    </source>
</evidence>
<dbReference type="OrthoDB" id="6495095at2"/>
<dbReference type="PANTHER" id="PTHR30535:SF35">
    <property type="entry name" value="PERIPLASMIC BINDING PROTEIN"/>
    <property type="match status" value="1"/>
</dbReference>
<evidence type="ECO:0000313" key="3">
    <source>
        <dbReference type="EMBL" id="ORE88601.1"/>
    </source>
</evidence>
<dbReference type="Pfam" id="PF01497">
    <property type="entry name" value="Peripla_BP_2"/>
    <property type="match status" value="1"/>
</dbReference>
<accession>A0A1Y1SH24</accession>
<dbReference type="EMBL" id="AQQV01000001">
    <property type="protein sequence ID" value="ORE88601.1"/>
    <property type="molecule type" value="Genomic_DNA"/>
</dbReference>
<organism evidence="3 4">
    <name type="scientific">Oceanococcus atlanticus</name>
    <dbReference type="NCBI Taxonomy" id="1317117"/>
    <lineage>
        <taxon>Bacteria</taxon>
        <taxon>Pseudomonadati</taxon>
        <taxon>Pseudomonadota</taxon>
        <taxon>Gammaproteobacteria</taxon>
        <taxon>Chromatiales</taxon>
        <taxon>Oceanococcaceae</taxon>
        <taxon>Oceanococcus</taxon>
    </lineage>
</organism>
<evidence type="ECO:0000313" key="4">
    <source>
        <dbReference type="Proteomes" id="UP000192342"/>
    </source>
</evidence>
<evidence type="ECO:0000259" key="2">
    <source>
        <dbReference type="PROSITE" id="PS50983"/>
    </source>
</evidence>
<sequence>MPELTDACGRVVAVPERPQRVVCLCPSLTETLFELGLDERLVGRTRYCIHPAPQIDAVAVVGGTKKIDFDGMTACAPDLIIAEKEENRREDVEALAQRWPVYVCDIQNLEQALDAIGVLGRLTGQDMTADQLVQRIEQAWQGIAKLRQPLRVLYLIWRKPWMAAGQDTYINAVLQRAGMSNVALGLPGRYPQIDSAELAALKPDVCLLSSEPYPFEHKHAEELARLMPGTHMQLVDGEMFSWYGARMLMAARYLGELVTALDEARQDPSISRR</sequence>
<dbReference type="PROSITE" id="PS50983">
    <property type="entry name" value="FE_B12_PBP"/>
    <property type="match status" value="1"/>
</dbReference>
<proteinExistence type="predicted"/>
<dbReference type="Gene3D" id="3.40.50.1980">
    <property type="entry name" value="Nitrogenase molybdenum iron protein domain"/>
    <property type="match status" value="2"/>
</dbReference>
<name>A0A1Y1SH24_9GAMM</name>
<comment type="caution">
    <text evidence="3">The sequence shown here is derived from an EMBL/GenBank/DDBJ whole genome shotgun (WGS) entry which is preliminary data.</text>
</comment>
<keyword evidence="1" id="KW-0732">Signal</keyword>
<dbReference type="InterPro" id="IPR054828">
    <property type="entry name" value="Vit_B12_bind_prot"/>
</dbReference>
<dbReference type="InterPro" id="IPR002491">
    <property type="entry name" value="ABC_transptr_periplasmic_BD"/>
</dbReference>
<dbReference type="RefSeq" id="WP_083559227.1">
    <property type="nucleotide sequence ID" value="NZ_AQQV01000001.1"/>
</dbReference>